<sequence>MAKRSKTRSAAQLLSPILRDPVLVQLPFELSSKIFVHCLPPRPEPGSSHIPMLLLNVCRARSDIALSTPALWAIIHVVFPRGKHFTELLETWLRRTGGYPLSVSLHKVFEKDVAALVGTHARQLKNLEISHDGSHPRLWASIISGPLPFLATLTLTCIKQTISLNVRKILEILRYAPNLVECTFDWVVLEDKKLTSAEKLVLPGLQRLYFTRKNAERNYYGWDLEGDGSLLTYLTLPPPSKHSYSRLSTFLTLFHFWFDRHRHSKSCCS</sequence>
<proteinExistence type="predicted"/>
<dbReference type="OrthoDB" id="3032196at2759"/>
<evidence type="ECO:0000313" key="1">
    <source>
        <dbReference type="EMBL" id="KAF7331000.1"/>
    </source>
</evidence>
<keyword evidence="2" id="KW-1185">Reference proteome</keyword>
<evidence type="ECO:0000313" key="2">
    <source>
        <dbReference type="Proteomes" id="UP000620124"/>
    </source>
</evidence>
<evidence type="ECO:0008006" key="3">
    <source>
        <dbReference type="Google" id="ProtNLM"/>
    </source>
</evidence>
<dbReference type="AlphaFoldDB" id="A0A8H7CB89"/>
<organism evidence="1 2">
    <name type="scientific">Mycena venus</name>
    <dbReference type="NCBI Taxonomy" id="2733690"/>
    <lineage>
        <taxon>Eukaryota</taxon>
        <taxon>Fungi</taxon>
        <taxon>Dikarya</taxon>
        <taxon>Basidiomycota</taxon>
        <taxon>Agaricomycotina</taxon>
        <taxon>Agaricomycetes</taxon>
        <taxon>Agaricomycetidae</taxon>
        <taxon>Agaricales</taxon>
        <taxon>Marasmiineae</taxon>
        <taxon>Mycenaceae</taxon>
        <taxon>Mycena</taxon>
    </lineage>
</organism>
<name>A0A8H7CB89_9AGAR</name>
<dbReference type="EMBL" id="JACAZI010000032">
    <property type="protein sequence ID" value="KAF7331000.1"/>
    <property type="molecule type" value="Genomic_DNA"/>
</dbReference>
<dbReference type="Proteomes" id="UP000620124">
    <property type="component" value="Unassembled WGS sequence"/>
</dbReference>
<accession>A0A8H7CB89</accession>
<gene>
    <name evidence="1" type="ORF">MVEN_02440200</name>
</gene>
<protein>
    <recommendedName>
        <fullName evidence="3">F-box domain-containing protein</fullName>
    </recommendedName>
</protein>
<comment type="caution">
    <text evidence="1">The sequence shown here is derived from an EMBL/GenBank/DDBJ whole genome shotgun (WGS) entry which is preliminary data.</text>
</comment>
<reference evidence="1" key="1">
    <citation type="submission" date="2020-05" db="EMBL/GenBank/DDBJ databases">
        <title>Mycena genomes resolve the evolution of fungal bioluminescence.</title>
        <authorList>
            <person name="Tsai I.J."/>
        </authorList>
    </citation>
    <scope>NUCLEOTIDE SEQUENCE</scope>
    <source>
        <strain evidence="1">CCC161011</strain>
    </source>
</reference>